<evidence type="ECO:0000313" key="2">
    <source>
        <dbReference type="EMBL" id="KAJ7683962.1"/>
    </source>
</evidence>
<feature type="region of interest" description="Disordered" evidence="1">
    <location>
        <begin position="696"/>
        <end position="718"/>
    </location>
</feature>
<feature type="compositionally biased region" description="Polar residues" evidence="1">
    <location>
        <begin position="974"/>
        <end position="990"/>
    </location>
</feature>
<feature type="compositionally biased region" description="Polar residues" evidence="1">
    <location>
        <begin position="1227"/>
        <end position="1240"/>
    </location>
</feature>
<feature type="region of interest" description="Disordered" evidence="1">
    <location>
        <begin position="736"/>
        <end position="755"/>
    </location>
</feature>
<feature type="compositionally biased region" description="Low complexity" evidence="1">
    <location>
        <begin position="285"/>
        <end position="296"/>
    </location>
</feature>
<dbReference type="EMBL" id="JARKIE010000103">
    <property type="protein sequence ID" value="KAJ7683962.1"/>
    <property type="molecule type" value="Genomic_DNA"/>
</dbReference>
<comment type="caution">
    <text evidence="2">The sequence shown here is derived from an EMBL/GenBank/DDBJ whole genome shotgun (WGS) entry which is preliminary data.</text>
</comment>
<name>A0AAD7GDE4_MYCRO</name>
<feature type="region of interest" description="Disordered" evidence="1">
    <location>
        <begin position="228"/>
        <end position="308"/>
    </location>
</feature>
<dbReference type="AlphaFoldDB" id="A0AAD7GDE4"/>
<feature type="compositionally biased region" description="Acidic residues" evidence="1">
    <location>
        <begin position="248"/>
        <end position="259"/>
    </location>
</feature>
<feature type="region of interest" description="Disordered" evidence="1">
    <location>
        <begin position="535"/>
        <end position="556"/>
    </location>
</feature>
<feature type="compositionally biased region" description="Pro residues" evidence="1">
    <location>
        <begin position="940"/>
        <end position="951"/>
    </location>
</feature>
<feature type="compositionally biased region" description="Low complexity" evidence="1">
    <location>
        <begin position="701"/>
        <end position="710"/>
    </location>
</feature>
<dbReference type="Proteomes" id="UP001221757">
    <property type="component" value="Unassembled WGS sequence"/>
</dbReference>
<sequence length="1248" mass="137656">MSSPPQLHLSLPPNTTSFKRSFEQFGFDLESPSTVHRSHEPIDGASTSASGESSSTMSSDGDENRRKRARSASSLSDPEDRSSEASSSTLSSFDSESSSPNSRISHSNSSQAAARRHLLLDLGLGRGLGSSVALGLSMASAELQLGSGRAIPEPPPRIPTPDLLESEDIDMPDVEMDFSHPEEHEEERPSRVEHVRRSVDRFNAFDRHISVLRSSSPPVIPLPASLNSRQASLSPPTLPPLPLVDLGLDAEDDDEDDGDQDHIPSTNPTITTTTSTPPRLDLNLPPTTSLSSGPSSPIAPPEPTSSTQFRERLDSAIDGLGGGDLYLEAPILTPLEQRADDGVTLDRYFEPARDSGDAAEATASGSSSNTVRRTRPLVETPLFEWPPALDWNITLGARPSSSTEVAQPLRSPPFSSWRPHVRPANATAAMDTTSADIRRFIGSSYSPPPHPPPPTRLYPRPASLAAPLSVPASTSSEAAALDADLVDAYLDFHRSNSNTRAWESALDRARALHREREREREQERERERERIRVAERERERERQREREEETEREMERPWSLDSIWEANARGESSSSSARSRPWMSLTLRPRRDVTEDTGRELDLELARRRALQRQITRNRETERERRGQPSVSSAARYLESGLVDPREAPRTAPNTSAPGREHRLRPPLDTTSNPFNVTWGPSRGTEMAEEDVPAFIHRSRGSSQSRDSSSIDWTTRTEHDEDHTHLDTFDDWFNFESEPPRSGPPRTVASSSTAHEREGFDYLRASGEGSSSGEFWRTRSTWQPRLAVSPQSTALPARTATHARAQSIPASSLSSLSSIAPQPSHARLRRLYGPSRAAGVGSSNSLVAENAAAIRRQEARTELMQRLNRTMTLDIDAHSDPESDWEPRTRQRARESRPDDAMDSEDDSLPQRVAQAIERIGSRPPLTSLRTLRVHRRSDPSPPRESPPLPLRLPSGSVRPRSVAFEDEAEEEPTASSSGLNSRRPFSTYTRRPVQRLRQHPISGEISPPPAASTTVDRRHVSWEAPSRDAGVSNTYQYLSALSHGFDSQSSSISDMAHTIASNSHTEEAHRSPASPMWGENESPFSTLFVRSPATPFSHRNPRYERGQMPGGYTDDTMDAVEDSSVPSLPPPDLGRNFERAEDVLRSATAEGARASSSTVATPTSDSPTTSYATRAPTPPSASSFTGPFRLTMQRREEYRRLRAANQRQIPDPPSIPPLYFGGDFENPSTSPSEDGSGSRVSVHYFPY</sequence>
<feature type="region of interest" description="Disordered" evidence="1">
    <location>
        <begin position="872"/>
        <end position="1018"/>
    </location>
</feature>
<feature type="compositionally biased region" description="Polar residues" evidence="1">
    <location>
        <begin position="1155"/>
        <end position="1173"/>
    </location>
</feature>
<feature type="compositionally biased region" description="Basic and acidic residues" evidence="1">
    <location>
        <begin position="617"/>
        <end position="627"/>
    </location>
</feature>
<feature type="region of interest" description="Disordered" evidence="1">
    <location>
        <begin position="1092"/>
        <end position="1248"/>
    </location>
</feature>
<feature type="region of interest" description="Disordered" evidence="1">
    <location>
        <begin position="400"/>
        <end position="420"/>
    </location>
</feature>
<feature type="region of interest" description="Disordered" evidence="1">
    <location>
        <begin position="614"/>
        <end position="676"/>
    </location>
</feature>
<evidence type="ECO:0000313" key="3">
    <source>
        <dbReference type="Proteomes" id="UP001221757"/>
    </source>
</evidence>
<feature type="compositionally biased region" description="Basic and acidic residues" evidence="1">
    <location>
        <begin position="1136"/>
        <end position="1145"/>
    </location>
</feature>
<feature type="compositionally biased region" description="Basic and acidic residues" evidence="1">
    <location>
        <begin position="875"/>
        <end position="900"/>
    </location>
</feature>
<accession>A0AAD7GDE4</accession>
<evidence type="ECO:0000256" key="1">
    <source>
        <dbReference type="SAM" id="MobiDB-lite"/>
    </source>
</evidence>
<reference evidence="2" key="1">
    <citation type="submission" date="2023-03" db="EMBL/GenBank/DDBJ databases">
        <title>Massive genome expansion in bonnet fungi (Mycena s.s.) driven by repeated elements and novel gene families across ecological guilds.</title>
        <authorList>
            <consortium name="Lawrence Berkeley National Laboratory"/>
            <person name="Harder C.B."/>
            <person name="Miyauchi S."/>
            <person name="Viragh M."/>
            <person name="Kuo A."/>
            <person name="Thoen E."/>
            <person name="Andreopoulos B."/>
            <person name="Lu D."/>
            <person name="Skrede I."/>
            <person name="Drula E."/>
            <person name="Henrissat B."/>
            <person name="Morin E."/>
            <person name="Kohler A."/>
            <person name="Barry K."/>
            <person name="LaButti K."/>
            <person name="Morin E."/>
            <person name="Salamov A."/>
            <person name="Lipzen A."/>
            <person name="Mereny Z."/>
            <person name="Hegedus B."/>
            <person name="Baldrian P."/>
            <person name="Stursova M."/>
            <person name="Weitz H."/>
            <person name="Taylor A."/>
            <person name="Grigoriev I.V."/>
            <person name="Nagy L.G."/>
            <person name="Martin F."/>
            <person name="Kauserud H."/>
        </authorList>
    </citation>
    <scope>NUCLEOTIDE SEQUENCE</scope>
    <source>
        <strain evidence="2">CBHHK067</strain>
    </source>
</reference>
<feature type="compositionally biased region" description="Low complexity" evidence="1">
    <location>
        <begin position="263"/>
        <end position="278"/>
    </location>
</feature>
<protein>
    <submittedName>
        <fullName evidence="2">Uncharacterized protein</fullName>
    </submittedName>
</protein>
<feature type="compositionally biased region" description="Low complexity" evidence="1">
    <location>
        <begin position="45"/>
        <end position="59"/>
    </location>
</feature>
<gene>
    <name evidence="2" type="ORF">B0H17DRAFT_21211</name>
</gene>
<organism evidence="2 3">
    <name type="scientific">Mycena rosella</name>
    <name type="common">Pink bonnet</name>
    <name type="synonym">Agaricus rosellus</name>
    <dbReference type="NCBI Taxonomy" id="1033263"/>
    <lineage>
        <taxon>Eukaryota</taxon>
        <taxon>Fungi</taxon>
        <taxon>Dikarya</taxon>
        <taxon>Basidiomycota</taxon>
        <taxon>Agaricomycotina</taxon>
        <taxon>Agaricomycetes</taxon>
        <taxon>Agaricomycetidae</taxon>
        <taxon>Agaricales</taxon>
        <taxon>Marasmiineae</taxon>
        <taxon>Mycenaceae</taxon>
        <taxon>Mycena</taxon>
    </lineage>
</organism>
<feature type="compositionally biased region" description="Low complexity" evidence="1">
    <location>
        <begin position="84"/>
        <end position="113"/>
    </location>
</feature>
<feature type="compositionally biased region" description="Low complexity" evidence="1">
    <location>
        <begin position="952"/>
        <end position="962"/>
    </location>
</feature>
<keyword evidence="3" id="KW-1185">Reference proteome</keyword>
<feature type="region of interest" description="Disordered" evidence="1">
    <location>
        <begin position="29"/>
        <end position="113"/>
    </location>
</feature>
<proteinExistence type="predicted"/>
<feature type="region of interest" description="Disordered" evidence="1">
    <location>
        <begin position="352"/>
        <end position="373"/>
    </location>
</feature>